<dbReference type="Gene3D" id="2.60.40.3350">
    <property type="match status" value="1"/>
</dbReference>
<dbReference type="Pfam" id="PF10651">
    <property type="entry name" value="BppU_N"/>
    <property type="match status" value="1"/>
</dbReference>
<dbReference type="STRING" id="1793963.AXI58_18645"/>
<dbReference type="CDD" id="cd19958">
    <property type="entry name" value="pyocin_knob"/>
    <property type="match status" value="1"/>
</dbReference>
<feature type="domain" description="BppU N-terminal" evidence="3">
    <location>
        <begin position="2"/>
        <end position="101"/>
    </location>
</feature>
<dbReference type="EMBL" id="LSBA01000019">
    <property type="protein sequence ID" value="KXZ17807.1"/>
    <property type="molecule type" value="Genomic_DNA"/>
</dbReference>
<dbReference type="AlphaFoldDB" id="A0A150F7B3"/>
<evidence type="ECO:0000256" key="1">
    <source>
        <dbReference type="SAM" id="Coils"/>
    </source>
</evidence>
<accession>A0A150F7B3</accession>
<gene>
    <name evidence="4" type="ORF">AXI58_18645</name>
</gene>
<dbReference type="InterPro" id="IPR018913">
    <property type="entry name" value="BppU_N"/>
</dbReference>
<name>A0A150F7B3_9BACI</name>
<evidence type="ECO:0000313" key="4">
    <source>
        <dbReference type="EMBL" id="KXZ17807.1"/>
    </source>
</evidence>
<dbReference type="Proteomes" id="UP000075430">
    <property type="component" value="Unassembled WGS sequence"/>
</dbReference>
<protein>
    <recommendedName>
        <fullName evidence="3">BppU N-terminal domain-containing protein</fullName>
    </recommendedName>
</protein>
<keyword evidence="1" id="KW-0175">Coiled coil</keyword>
<keyword evidence="5" id="KW-1185">Reference proteome</keyword>
<organism evidence="4 5">
    <name type="scientific">Bacillus nakamurai</name>
    <dbReference type="NCBI Taxonomy" id="1793963"/>
    <lineage>
        <taxon>Bacteria</taxon>
        <taxon>Bacillati</taxon>
        <taxon>Bacillota</taxon>
        <taxon>Bacilli</taxon>
        <taxon>Bacillales</taxon>
        <taxon>Bacillaceae</taxon>
        <taxon>Bacillus</taxon>
    </lineage>
</organism>
<evidence type="ECO:0000313" key="5">
    <source>
        <dbReference type="Proteomes" id="UP000075430"/>
    </source>
</evidence>
<comment type="caution">
    <text evidence="4">The sequence shown here is derived from an EMBL/GenBank/DDBJ whole genome shotgun (WGS) entry which is preliminary data.</text>
</comment>
<feature type="compositionally biased region" description="Basic and acidic residues" evidence="2">
    <location>
        <begin position="126"/>
        <end position="153"/>
    </location>
</feature>
<reference evidence="5" key="1">
    <citation type="submission" date="2016-02" db="EMBL/GenBank/DDBJ databases">
        <authorList>
            <person name="Dunlap C."/>
        </authorList>
    </citation>
    <scope>NUCLEOTIDE SEQUENCE [LARGE SCALE GENOMIC DNA]</scope>
    <source>
        <strain evidence="5">NRRL B-41092</strain>
    </source>
</reference>
<feature type="region of interest" description="Disordered" evidence="2">
    <location>
        <begin position="126"/>
        <end position="164"/>
    </location>
</feature>
<sequence>MPLSAVTGKLVMVMADGSRFIKDVEITDKVEGITQYILSAEEMRHYGDVRAELNLYYANKQALSVHKFSFTIDKALIDTDIVPLAEYYIDDFEELRQQINDLYDEAVETIEELRKKFEDLENIETKEGAQEKADKALTDSKAYTDDHADRTDNPHAVTKDQIGLNNVDNVKQAPLDQFRAHDSNSIRHTSQVEKDKWNGSQLFKLTQDTGAAKYMTGVDFNTVTDTGFYYMSGATTALNAPVNNNGYLLVHNYSTYAYQEYATYSSSDSTSSGRRKFMRNKVASSDSWTSWREFESVEGSQAKVDAHANRTDIHVVQADKDKWNSPWVATWNNVTLINGAQQNAGYPFKFSVANNEIKLRGTFGSLPAAGTTVAKFTYKTTQLVDFVVPTIGSYGTARFAFTTDGELRFDGLSATDSASVTRVSFNIGIPLW</sequence>
<evidence type="ECO:0000256" key="2">
    <source>
        <dbReference type="SAM" id="MobiDB-lite"/>
    </source>
</evidence>
<evidence type="ECO:0000259" key="3">
    <source>
        <dbReference type="Pfam" id="PF10651"/>
    </source>
</evidence>
<proteinExistence type="predicted"/>
<feature type="coiled-coil region" evidence="1">
    <location>
        <begin position="89"/>
        <end position="123"/>
    </location>
</feature>